<dbReference type="Gene3D" id="3.40.50.300">
    <property type="entry name" value="P-loop containing nucleotide triphosphate hydrolases"/>
    <property type="match status" value="1"/>
</dbReference>
<dbReference type="Pfam" id="PF13481">
    <property type="entry name" value="AAA_25"/>
    <property type="match status" value="1"/>
</dbReference>
<dbReference type="SUPFAM" id="SSF52540">
    <property type="entry name" value="P-loop containing nucleoside triphosphate hydrolases"/>
    <property type="match status" value="1"/>
</dbReference>
<gene>
    <name evidence="1" type="ORF">ERS852510_00877</name>
</gene>
<dbReference type="RefSeq" id="WP_057252699.1">
    <property type="nucleotide sequence ID" value="NZ_BQNO01000001.1"/>
</dbReference>
<accession>A0A174T1A7</accession>
<evidence type="ECO:0000313" key="2">
    <source>
        <dbReference type="Proteomes" id="UP000095766"/>
    </source>
</evidence>
<evidence type="ECO:0000313" key="1">
    <source>
        <dbReference type="EMBL" id="CUP11673.1"/>
    </source>
</evidence>
<dbReference type="Proteomes" id="UP000095766">
    <property type="component" value="Unassembled WGS sequence"/>
</dbReference>
<dbReference type="AlphaFoldDB" id="A0A174T1A7"/>
<reference evidence="1 2" key="1">
    <citation type="submission" date="2015-09" db="EMBL/GenBank/DDBJ databases">
        <authorList>
            <consortium name="Pathogen Informatics"/>
        </authorList>
    </citation>
    <scope>NUCLEOTIDE SEQUENCE [LARGE SCALE GENOMIC DNA]</scope>
    <source>
        <strain evidence="1 2">2789STDY5834898</strain>
    </source>
</reference>
<name>A0A174T1A7_BACUN</name>
<proteinExistence type="predicted"/>
<dbReference type="EMBL" id="CZAO01000003">
    <property type="protein sequence ID" value="CUP11673.1"/>
    <property type="molecule type" value="Genomic_DNA"/>
</dbReference>
<dbReference type="InterPro" id="IPR027417">
    <property type="entry name" value="P-loop_NTPase"/>
</dbReference>
<sequence>METVAPIEDLAQVATRWQDTMLSLEKEYEQEPEVLKIGGVPIGTLGNFSASIGKAKSKKTFNVSAMVAAALSGKEVLNYTTDFPEGKNRILYIDTEQSQNHCMIVMHRIMKLAELPTNEDCDRFYFLALRKFNPKERLAIIDDAISQIEGLGFVVIDGIRDLVYDINSPSEATCVISKLMQWTDEYQIHLHTILHQNKSDENARGHIGTEINNKAETVIHIEKDKDDSNISKVESVHTRSKDFLPFAFCINAQSLPELLPDYVPTKKSVGRPKLEPFSPYKDIHEAIHRKALELAFDGKETISGYKALEEELTTAYELAGTKFNHNKIVKIIQFLTNKRMVVQESRGIYRFMPDYHY</sequence>
<protein>
    <submittedName>
        <fullName evidence="1">Toprim domain-containing protein</fullName>
    </submittedName>
</protein>
<organism evidence="1 2">
    <name type="scientific">Bacteroides uniformis</name>
    <dbReference type="NCBI Taxonomy" id="820"/>
    <lineage>
        <taxon>Bacteria</taxon>
        <taxon>Pseudomonadati</taxon>
        <taxon>Bacteroidota</taxon>
        <taxon>Bacteroidia</taxon>
        <taxon>Bacteroidales</taxon>
        <taxon>Bacteroidaceae</taxon>
        <taxon>Bacteroides</taxon>
    </lineage>
</organism>